<feature type="domain" description="Sodium symporter small subunit" evidence="2">
    <location>
        <begin position="10"/>
        <end position="86"/>
    </location>
</feature>
<evidence type="ECO:0000259" key="2">
    <source>
        <dbReference type="Pfam" id="PF13937"/>
    </source>
</evidence>
<dbReference type="Proteomes" id="UP000180175">
    <property type="component" value="Chromosome"/>
</dbReference>
<gene>
    <name evidence="4" type="ORF">AWH56_006180</name>
    <name evidence="3" type="ORF">AWH56_08535</name>
</gene>
<reference evidence="4 5" key="2">
    <citation type="journal article" date="2017" name="Genome Announc.">
        <title>Draft Genome Sequences of Four Alkaliphilic Bacteria Belonging to the Anaerobacillus Genus.</title>
        <authorList>
            <person name="Bassil N.M."/>
            <person name="Lloyd J.R."/>
        </authorList>
    </citation>
    <scope>NUCLEOTIDE SEQUENCE [LARGE SCALE GENOMIC DNA]</scope>
    <source>
        <strain evidence="4 5">NB2006</strain>
    </source>
</reference>
<evidence type="ECO:0000256" key="1">
    <source>
        <dbReference type="SAM" id="Phobius"/>
    </source>
</evidence>
<name>A0A1S2M6X1_9BACI</name>
<sequence>MKKIDKEVADAYFRTRTRNIVIFLTIGFAVSFGVVAFAEFFSQFTLIGGVPLHYFMGAQGAVLTFVFLLFTNAVLSDKVDRDFGIDEERNATLSAGKSLDH</sequence>
<dbReference type="AlphaFoldDB" id="A0A1S2M6X1"/>
<keyword evidence="1" id="KW-1133">Transmembrane helix</keyword>
<dbReference type="RefSeq" id="WP_071316749.1">
    <property type="nucleotide sequence ID" value="NZ_CP063356.2"/>
</dbReference>
<protein>
    <submittedName>
        <fullName evidence="4">DUF4212 domain-containing protein</fullName>
    </submittedName>
</protein>
<reference evidence="4" key="4">
    <citation type="submission" date="2020-10" db="EMBL/GenBank/DDBJ databases">
        <authorList>
            <person name="Bassil N.M."/>
            <person name="Lloyd J.R."/>
        </authorList>
    </citation>
    <scope>NUCLEOTIDE SEQUENCE</scope>
    <source>
        <strain evidence="4">NB2006</strain>
    </source>
</reference>
<dbReference type="KEGG" id="aia:AWH56_006180"/>
<reference evidence="3 5" key="1">
    <citation type="submission" date="2016-10" db="EMBL/GenBank/DDBJ databases">
        <title>Draft genome sequences of four alkaliphilic bacteria belonging to the Anaerobacillus genus.</title>
        <authorList>
            <person name="Bassil N.M."/>
            <person name="Lloyd J.R."/>
        </authorList>
    </citation>
    <scope>NUCLEOTIDE SEQUENCE [LARGE SCALE GENOMIC DNA]</scope>
    <source>
        <strain evidence="3 5">NB2006</strain>
    </source>
</reference>
<dbReference type="EMBL" id="CP063356">
    <property type="protein sequence ID" value="QOY37217.1"/>
    <property type="molecule type" value="Genomic_DNA"/>
</dbReference>
<evidence type="ECO:0000313" key="5">
    <source>
        <dbReference type="Proteomes" id="UP000180175"/>
    </source>
</evidence>
<dbReference type="OrthoDB" id="9797746at2"/>
<evidence type="ECO:0000313" key="4">
    <source>
        <dbReference type="EMBL" id="QOY37217.1"/>
    </source>
</evidence>
<proteinExistence type="predicted"/>
<dbReference type="EMBL" id="LQXD01000073">
    <property type="protein sequence ID" value="OIJ20240.1"/>
    <property type="molecule type" value="Genomic_DNA"/>
</dbReference>
<keyword evidence="5" id="KW-1185">Reference proteome</keyword>
<dbReference type="NCBIfam" id="TIGR03647">
    <property type="entry name" value="Na_symport_sm"/>
    <property type="match status" value="1"/>
</dbReference>
<evidence type="ECO:0000313" key="3">
    <source>
        <dbReference type="EMBL" id="OIJ20240.1"/>
    </source>
</evidence>
<keyword evidence="1" id="KW-0812">Transmembrane</keyword>
<keyword evidence="1" id="KW-0472">Membrane</keyword>
<dbReference type="InterPro" id="IPR019886">
    <property type="entry name" value="Na_symporter_ssu"/>
</dbReference>
<feature type="transmembrane region" description="Helical" evidence="1">
    <location>
        <begin position="20"/>
        <end position="42"/>
    </location>
</feature>
<reference evidence="4 5" key="3">
    <citation type="journal article" date="2019" name="Int. J. Syst. Evol. Microbiol.">
        <title>Anaerobacillus isosaccharinicus sp. nov., an alkaliphilic bacterium which degrades isosaccharinic acid.</title>
        <authorList>
            <person name="Bassil N.M."/>
            <person name="Lloyd J.R."/>
        </authorList>
    </citation>
    <scope>NUCLEOTIDE SEQUENCE [LARGE SCALE GENOMIC DNA]</scope>
    <source>
        <strain evidence="4 5">NB2006</strain>
    </source>
</reference>
<organism evidence="3 5">
    <name type="scientific">Anaerobacillus isosaccharinicus</name>
    <dbReference type="NCBI Taxonomy" id="1532552"/>
    <lineage>
        <taxon>Bacteria</taxon>
        <taxon>Bacillati</taxon>
        <taxon>Bacillota</taxon>
        <taxon>Bacilli</taxon>
        <taxon>Bacillales</taxon>
        <taxon>Bacillaceae</taxon>
        <taxon>Anaerobacillus</taxon>
    </lineage>
</organism>
<accession>A0A1S2M6X1</accession>
<dbReference type="Pfam" id="PF13937">
    <property type="entry name" value="DUF4212"/>
    <property type="match status" value="1"/>
</dbReference>
<feature type="transmembrane region" description="Helical" evidence="1">
    <location>
        <begin position="54"/>
        <end position="75"/>
    </location>
</feature>